<dbReference type="SUPFAM" id="SSF53474">
    <property type="entry name" value="alpha/beta-Hydrolases"/>
    <property type="match status" value="1"/>
</dbReference>
<keyword evidence="4" id="KW-1185">Reference proteome</keyword>
<dbReference type="EMBL" id="CP095045">
    <property type="protein sequence ID" value="UOQ56985.1"/>
    <property type="molecule type" value="Genomic_DNA"/>
</dbReference>
<protein>
    <recommendedName>
        <fullName evidence="5">Hydrolase</fullName>
    </recommendedName>
</protein>
<keyword evidence="2" id="KW-0378">Hydrolase</keyword>
<reference evidence="3 4" key="1">
    <citation type="submission" date="2022-04" db="EMBL/GenBank/DDBJ databases">
        <title>Leucobacter sp. isolated from rhizosphere of garlic.</title>
        <authorList>
            <person name="Won M."/>
            <person name="Lee C.-M."/>
            <person name="Woen H.-Y."/>
            <person name="Kwon S.-W."/>
        </authorList>
    </citation>
    <scope>NUCLEOTIDE SEQUENCE [LARGE SCALE GENOMIC DNA]</scope>
    <source>
        <strain evidence="3 4">H21R-40</strain>
    </source>
</reference>
<dbReference type="InterPro" id="IPR050955">
    <property type="entry name" value="Plant_Biomass_Hydrol_Est"/>
</dbReference>
<proteinExistence type="predicted"/>
<dbReference type="RefSeq" id="WP_244692048.1">
    <property type="nucleotide sequence ID" value="NZ_CP095044.1"/>
</dbReference>
<keyword evidence="1" id="KW-0732">Signal</keyword>
<dbReference type="Proteomes" id="UP000831786">
    <property type="component" value="Chromosome"/>
</dbReference>
<sequence length="289" mass="31662">MKPTTHGERLSFYQFGATTMFASRFDQRFSYCLYVPESYDEHDPGAYPLVVAIHGTGRDAPRLRNEFIAIAEAEQCVVLVPLFPAGIGSPGELNAYKYLVAEDARYDLVLLDMVAEVEETYGLRFETFFLTGFSGGGHFTHRFLYAHPERLFGVSIVSPGVVTLCDPELPWPAGVAGLEEAFGRAFDAQAVARVPANLVVGDEDTETWEISVAPGSPAYIPEVNAAGVTRIVRLEALADSLRRNGGAVTVDLVPGVSHEGYHLLKPTFRALRRLLAEARGAEQETRVQP</sequence>
<dbReference type="InterPro" id="IPR029058">
    <property type="entry name" value="AB_hydrolase_fold"/>
</dbReference>
<evidence type="ECO:0000313" key="3">
    <source>
        <dbReference type="EMBL" id="UOQ56985.1"/>
    </source>
</evidence>
<evidence type="ECO:0000256" key="1">
    <source>
        <dbReference type="ARBA" id="ARBA00022729"/>
    </source>
</evidence>
<dbReference type="PANTHER" id="PTHR43037">
    <property type="entry name" value="UNNAMED PRODUCT-RELATED"/>
    <property type="match status" value="1"/>
</dbReference>
<accession>A0ABY4FL46</accession>
<gene>
    <name evidence="3" type="ORF">MUN78_15175</name>
</gene>
<evidence type="ECO:0000256" key="2">
    <source>
        <dbReference type="ARBA" id="ARBA00022801"/>
    </source>
</evidence>
<dbReference type="Gene3D" id="3.40.50.1820">
    <property type="entry name" value="alpha/beta hydrolase"/>
    <property type="match status" value="1"/>
</dbReference>
<name>A0ABY4FL46_9MICO</name>
<evidence type="ECO:0008006" key="5">
    <source>
        <dbReference type="Google" id="ProtNLM"/>
    </source>
</evidence>
<organism evidence="3 4">
    <name type="scientific">Leucobacter allii</name>
    <dbReference type="NCBI Taxonomy" id="2932247"/>
    <lineage>
        <taxon>Bacteria</taxon>
        <taxon>Bacillati</taxon>
        <taxon>Actinomycetota</taxon>
        <taxon>Actinomycetes</taxon>
        <taxon>Micrococcales</taxon>
        <taxon>Microbacteriaceae</taxon>
        <taxon>Leucobacter</taxon>
    </lineage>
</organism>
<evidence type="ECO:0000313" key="4">
    <source>
        <dbReference type="Proteomes" id="UP000831786"/>
    </source>
</evidence>
<dbReference type="PANTHER" id="PTHR43037:SF5">
    <property type="entry name" value="FERULOYL ESTERASE"/>
    <property type="match status" value="1"/>
</dbReference>